<dbReference type="AlphaFoldDB" id="A0A328D5X7"/>
<keyword evidence="3" id="KW-1185">Reference proteome</keyword>
<dbReference type="Proteomes" id="UP000249390">
    <property type="component" value="Unassembled WGS sequence"/>
</dbReference>
<organism evidence="2 3">
    <name type="scientific">Cuscuta australis</name>
    <dbReference type="NCBI Taxonomy" id="267555"/>
    <lineage>
        <taxon>Eukaryota</taxon>
        <taxon>Viridiplantae</taxon>
        <taxon>Streptophyta</taxon>
        <taxon>Embryophyta</taxon>
        <taxon>Tracheophyta</taxon>
        <taxon>Spermatophyta</taxon>
        <taxon>Magnoliopsida</taxon>
        <taxon>eudicotyledons</taxon>
        <taxon>Gunneridae</taxon>
        <taxon>Pentapetalae</taxon>
        <taxon>asterids</taxon>
        <taxon>lamiids</taxon>
        <taxon>Solanales</taxon>
        <taxon>Convolvulaceae</taxon>
        <taxon>Cuscuteae</taxon>
        <taxon>Cuscuta</taxon>
        <taxon>Cuscuta subgen. Grammica</taxon>
        <taxon>Cuscuta sect. Cleistogrammica</taxon>
    </lineage>
</organism>
<evidence type="ECO:0000313" key="3">
    <source>
        <dbReference type="Proteomes" id="UP000249390"/>
    </source>
</evidence>
<name>A0A328D5X7_9ASTE</name>
<comment type="caution">
    <text evidence="2">The sequence shown here is derived from an EMBL/GenBank/DDBJ whole genome shotgun (WGS) entry which is preliminary data.</text>
</comment>
<feature type="compositionally biased region" description="Basic residues" evidence="1">
    <location>
        <begin position="48"/>
        <end position="62"/>
    </location>
</feature>
<proteinExistence type="predicted"/>
<evidence type="ECO:0000313" key="2">
    <source>
        <dbReference type="EMBL" id="RAL39313.1"/>
    </source>
</evidence>
<accession>A0A328D5X7</accession>
<gene>
    <name evidence="2" type="ORF">DM860_002846</name>
</gene>
<dbReference type="EMBL" id="NQVE01000200">
    <property type="protein sequence ID" value="RAL39313.1"/>
    <property type="molecule type" value="Genomic_DNA"/>
</dbReference>
<feature type="compositionally biased region" description="Low complexity" evidence="1">
    <location>
        <begin position="75"/>
        <end position="88"/>
    </location>
</feature>
<sequence>MTTRRRRKIHISTADLIDHHRRRSPVTVGTLPSARSSTFGAIVVRNHTKRSGRKVKRRKRAPKIPAGRRERRPGRAANAATTASATPAIANETSAELIELCILSVCGYVSSF</sequence>
<reference evidence="2 3" key="1">
    <citation type="submission" date="2018-06" db="EMBL/GenBank/DDBJ databases">
        <title>The Genome of Cuscuta australis (Dodder) Provides Insight into the Evolution of Plant Parasitism.</title>
        <authorList>
            <person name="Liu H."/>
        </authorList>
    </citation>
    <scope>NUCLEOTIDE SEQUENCE [LARGE SCALE GENOMIC DNA]</scope>
    <source>
        <strain evidence="3">cv. Yunnan</strain>
        <tissue evidence="2">Vines</tissue>
    </source>
</reference>
<protein>
    <submittedName>
        <fullName evidence="2">Uncharacterized protein</fullName>
    </submittedName>
</protein>
<feature type="region of interest" description="Disordered" evidence="1">
    <location>
        <begin position="48"/>
        <end position="88"/>
    </location>
</feature>
<evidence type="ECO:0000256" key="1">
    <source>
        <dbReference type="SAM" id="MobiDB-lite"/>
    </source>
</evidence>